<dbReference type="InterPro" id="IPR044035">
    <property type="entry name" value="DUF5698"/>
</dbReference>
<evidence type="ECO:0000256" key="3">
    <source>
        <dbReference type="ARBA" id="ARBA00022989"/>
    </source>
</evidence>
<evidence type="ECO:0000256" key="2">
    <source>
        <dbReference type="ARBA" id="ARBA00022692"/>
    </source>
</evidence>
<evidence type="ECO:0000259" key="6">
    <source>
        <dbReference type="Pfam" id="PF18955"/>
    </source>
</evidence>
<keyword evidence="3 5" id="KW-1133">Transmembrane helix</keyword>
<accession>A0ABW8AQ15</accession>
<feature type="transmembrane region" description="Helical" evidence="5">
    <location>
        <begin position="12"/>
        <end position="30"/>
    </location>
</feature>
<dbReference type="Pfam" id="PF18955">
    <property type="entry name" value="DUF5698"/>
    <property type="match status" value="1"/>
</dbReference>
<feature type="transmembrane region" description="Helical" evidence="5">
    <location>
        <begin position="37"/>
        <end position="55"/>
    </location>
</feature>
<evidence type="ECO:0000256" key="1">
    <source>
        <dbReference type="ARBA" id="ARBA00022475"/>
    </source>
</evidence>
<keyword evidence="4 5" id="KW-0472">Membrane</keyword>
<feature type="domain" description="DUF5698" evidence="6">
    <location>
        <begin position="27"/>
        <end position="82"/>
    </location>
</feature>
<protein>
    <submittedName>
        <fullName evidence="7">DUF5698 domain-containing protein</fullName>
    </submittedName>
</protein>
<evidence type="ECO:0000256" key="5">
    <source>
        <dbReference type="SAM" id="Phobius"/>
    </source>
</evidence>
<comment type="caution">
    <text evidence="7">The sequence shown here is derived from an EMBL/GenBank/DDBJ whole genome shotgun (WGS) entry which is preliminary data.</text>
</comment>
<evidence type="ECO:0000313" key="8">
    <source>
        <dbReference type="Proteomes" id="UP001612915"/>
    </source>
</evidence>
<keyword evidence="1" id="KW-1003">Cell membrane</keyword>
<gene>
    <name evidence="7" type="ORF">ACIB24_15525</name>
</gene>
<organism evidence="7 8">
    <name type="scientific">Spongisporangium articulatum</name>
    <dbReference type="NCBI Taxonomy" id="3362603"/>
    <lineage>
        <taxon>Bacteria</taxon>
        <taxon>Bacillati</taxon>
        <taxon>Actinomycetota</taxon>
        <taxon>Actinomycetes</taxon>
        <taxon>Kineosporiales</taxon>
        <taxon>Kineosporiaceae</taxon>
        <taxon>Spongisporangium</taxon>
    </lineage>
</organism>
<dbReference type="EMBL" id="JBITLV010000005">
    <property type="protein sequence ID" value="MFI7588479.1"/>
    <property type="molecule type" value="Genomic_DNA"/>
</dbReference>
<dbReference type="RefSeq" id="WP_398282197.1">
    <property type="nucleotide sequence ID" value="NZ_JBITLV010000005.1"/>
</dbReference>
<feature type="transmembrane region" description="Helical" evidence="5">
    <location>
        <begin position="67"/>
        <end position="86"/>
    </location>
</feature>
<evidence type="ECO:0000256" key="4">
    <source>
        <dbReference type="ARBA" id="ARBA00023136"/>
    </source>
</evidence>
<keyword evidence="2 5" id="KW-0812">Transmembrane</keyword>
<dbReference type="PANTHER" id="PTHR40060">
    <property type="entry name" value="UPF0316 PROTEIN YEBE"/>
    <property type="match status" value="1"/>
</dbReference>
<reference evidence="7 8" key="1">
    <citation type="submission" date="2024-10" db="EMBL/GenBank/DDBJ databases">
        <title>The Natural Products Discovery Center: Release of the First 8490 Sequenced Strains for Exploring Actinobacteria Biosynthetic Diversity.</title>
        <authorList>
            <person name="Kalkreuter E."/>
            <person name="Kautsar S.A."/>
            <person name="Yang D."/>
            <person name="Bader C.D."/>
            <person name="Teijaro C.N."/>
            <person name="Fluegel L."/>
            <person name="Davis C.M."/>
            <person name="Simpson J.R."/>
            <person name="Lauterbach L."/>
            <person name="Steele A.D."/>
            <person name="Gui C."/>
            <person name="Meng S."/>
            <person name="Li G."/>
            <person name="Viehrig K."/>
            <person name="Ye F."/>
            <person name="Su P."/>
            <person name="Kiefer A.F."/>
            <person name="Nichols A."/>
            <person name="Cepeda A.J."/>
            <person name="Yan W."/>
            <person name="Fan B."/>
            <person name="Jiang Y."/>
            <person name="Adhikari A."/>
            <person name="Zheng C.-J."/>
            <person name="Schuster L."/>
            <person name="Cowan T.M."/>
            <person name="Smanski M.J."/>
            <person name="Chevrette M.G."/>
            <person name="De Carvalho L.P.S."/>
            <person name="Shen B."/>
        </authorList>
    </citation>
    <scope>NUCLEOTIDE SEQUENCE [LARGE SCALE GENOMIC DNA]</scope>
    <source>
        <strain evidence="7 8">NPDC049639</strain>
    </source>
</reference>
<proteinExistence type="predicted"/>
<evidence type="ECO:0000313" key="7">
    <source>
        <dbReference type="EMBL" id="MFI7588479.1"/>
    </source>
</evidence>
<dbReference type="PANTHER" id="PTHR40060:SF1">
    <property type="entry name" value="UPF0316 PROTEIN YEBE"/>
    <property type="match status" value="1"/>
</dbReference>
<sequence length="164" mass="17238">MYADHPAARPVVILLLVLTEVGLWQWRVLLTARGRRAAPALLGVLGAVLQVTAIAQVVDNLNDPLTVAAYAAGVGGGVLMGVVVAARFTTQDVRLNLVTVDATLEARLRAQGWPVIAYEGRAAAGAVSVLEVVVEARRGKQLRRAVDALAPQARWTMDTVAAGA</sequence>
<dbReference type="InterPro" id="IPR022930">
    <property type="entry name" value="UPF0316"/>
</dbReference>
<name>A0ABW8AQ15_9ACTN</name>
<keyword evidence="8" id="KW-1185">Reference proteome</keyword>
<dbReference type="Proteomes" id="UP001612915">
    <property type="component" value="Unassembled WGS sequence"/>
</dbReference>